<dbReference type="InterPro" id="IPR012132">
    <property type="entry name" value="GMC_OxRdtase"/>
</dbReference>
<evidence type="ECO:0000259" key="7">
    <source>
        <dbReference type="PROSITE" id="PS00623"/>
    </source>
</evidence>
<keyword evidence="10" id="KW-1185">Reference proteome</keyword>
<evidence type="ECO:0000313" key="10">
    <source>
        <dbReference type="Proteomes" id="UP000533533"/>
    </source>
</evidence>
<dbReference type="SUPFAM" id="SSF54373">
    <property type="entry name" value="FAD-linked reductases, C-terminal domain"/>
    <property type="match status" value="1"/>
</dbReference>
<feature type="domain" description="Glucose-methanol-choline oxidoreductase N-terminal" evidence="8">
    <location>
        <begin position="266"/>
        <end position="280"/>
    </location>
</feature>
<dbReference type="InterPro" id="IPR007867">
    <property type="entry name" value="GMC_OxRtase_C"/>
</dbReference>
<dbReference type="PROSITE" id="PS00624">
    <property type="entry name" value="GMC_OXRED_2"/>
    <property type="match status" value="1"/>
</dbReference>
<organism evidence="9 10">
    <name type="scientific">Paraburkholderia silvatlantica</name>
    <dbReference type="NCBI Taxonomy" id="321895"/>
    <lineage>
        <taxon>Bacteria</taxon>
        <taxon>Pseudomonadati</taxon>
        <taxon>Pseudomonadota</taxon>
        <taxon>Betaproteobacteria</taxon>
        <taxon>Burkholderiales</taxon>
        <taxon>Burkholderiaceae</taxon>
        <taxon>Paraburkholderia</taxon>
    </lineage>
</organism>
<evidence type="ECO:0000256" key="3">
    <source>
        <dbReference type="ARBA" id="ARBA00022630"/>
    </source>
</evidence>
<comment type="cofactor">
    <cofactor evidence="1">
        <name>FAD</name>
        <dbReference type="ChEBI" id="CHEBI:57692"/>
    </cofactor>
</comment>
<feature type="domain" description="Glucose-methanol-choline oxidoreductase N-terminal" evidence="7">
    <location>
        <begin position="94"/>
        <end position="117"/>
    </location>
</feature>
<dbReference type="PROSITE" id="PS00623">
    <property type="entry name" value="GMC_OXRED_1"/>
    <property type="match status" value="1"/>
</dbReference>
<comment type="caution">
    <text evidence="9">The sequence shown here is derived from an EMBL/GenBank/DDBJ whole genome shotgun (WGS) entry which is preliminary data.</text>
</comment>
<sequence>MPAPREAQAARRLEGEFDYVIVGAGTAGCVLANRLTEDADVSVLLIEAGGTDDYHWIHIPVGYLYCIGNPRTDWLYKTAAEKGLNGRSLSYPRGRVLGGSSSINGMIYMRGQREDYDDWARETGDSGWSWDSVLPVFRRSEDHHGGASEFHGAGGPWRVEKQRLRWQILESFAHAAQEQGIAATGDFNRGDNSGVGYFEVNQKRGVRWNASKAFLRAAMKRPNLTVVTGALTQRVIFEGKRCVGVEYRGDVDYVARARCEVILSAGAVNSPQLLELSGIGAAARLAQLGIGVVQDLRGVGENLQDHLQLRMAFRVNGVRTLNTASAHWWGKLMIGVQYALFQSGPMSMAPSQLGAFAKSDPSDSALTRPDLEYHVQPLSLDRFGEPLHRFNAFTASVCNLRPTSRGSIHAVSADPSQAPAIAPNYLSTDHDLRVAANSIRLTRRIAASAALARYQPHEILPGLAFQTEEQLREAAGNVGTTIFHPVGTCRMGRADDPDAVVDARLRVRGVEGLRVVDASIMPTITSGNTNSPTLMIAERAAEMLRADRRETARAQTEAAAGATLTTA</sequence>
<dbReference type="InterPro" id="IPR000172">
    <property type="entry name" value="GMC_OxRdtase_N"/>
</dbReference>
<protein>
    <submittedName>
        <fullName evidence="9">Choline dehydrogenase</fullName>
        <ecNumber evidence="9">1.1.99.1</ecNumber>
    </submittedName>
</protein>
<comment type="similarity">
    <text evidence="2 5">Belongs to the GMC oxidoreductase family.</text>
</comment>
<name>A0ABR6FI18_9BURK</name>
<feature type="region of interest" description="Disordered" evidence="6">
    <location>
        <begin position="548"/>
        <end position="567"/>
    </location>
</feature>
<evidence type="ECO:0000256" key="6">
    <source>
        <dbReference type="SAM" id="MobiDB-lite"/>
    </source>
</evidence>
<proteinExistence type="inferred from homology"/>
<dbReference type="Gene3D" id="3.50.50.60">
    <property type="entry name" value="FAD/NAD(P)-binding domain"/>
    <property type="match status" value="1"/>
</dbReference>
<dbReference type="GO" id="GO:0008812">
    <property type="term" value="F:choline dehydrogenase activity"/>
    <property type="evidence" value="ECO:0007669"/>
    <property type="project" value="UniProtKB-EC"/>
</dbReference>
<gene>
    <name evidence="9" type="ORF">FHX59_001454</name>
</gene>
<dbReference type="Gene3D" id="3.30.560.10">
    <property type="entry name" value="Glucose Oxidase, domain 3"/>
    <property type="match status" value="1"/>
</dbReference>
<evidence type="ECO:0000256" key="2">
    <source>
        <dbReference type="ARBA" id="ARBA00010790"/>
    </source>
</evidence>
<dbReference type="PANTHER" id="PTHR11552:SF147">
    <property type="entry name" value="CHOLINE DEHYDROGENASE, MITOCHONDRIAL"/>
    <property type="match status" value="1"/>
</dbReference>
<keyword evidence="3 5" id="KW-0285">Flavoprotein</keyword>
<evidence type="ECO:0000256" key="4">
    <source>
        <dbReference type="ARBA" id="ARBA00022827"/>
    </source>
</evidence>
<dbReference type="SUPFAM" id="SSF51905">
    <property type="entry name" value="FAD/NAD(P)-binding domain"/>
    <property type="match status" value="1"/>
</dbReference>
<dbReference type="EC" id="1.1.99.1" evidence="9"/>
<dbReference type="Proteomes" id="UP000533533">
    <property type="component" value="Unassembled WGS sequence"/>
</dbReference>
<dbReference type="InterPro" id="IPR036188">
    <property type="entry name" value="FAD/NAD-bd_sf"/>
</dbReference>
<dbReference type="Pfam" id="PF00732">
    <property type="entry name" value="GMC_oxred_N"/>
    <property type="match status" value="1"/>
</dbReference>
<keyword evidence="4 5" id="KW-0274">FAD</keyword>
<evidence type="ECO:0000259" key="8">
    <source>
        <dbReference type="PROSITE" id="PS00624"/>
    </source>
</evidence>
<dbReference type="EMBL" id="JACHVZ010000004">
    <property type="protein sequence ID" value="MBB2927041.1"/>
    <property type="molecule type" value="Genomic_DNA"/>
</dbReference>
<dbReference type="PANTHER" id="PTHR11552">
    <property type="entry name" value="GLUCOSE-METHANOL-CHOLINE GMC OXIDOREDUCTASE"/>
    <property type="match status" value="1"/>
</dbReference>
<evidence type="ECO:0000313" key="9">
    <source>
        <dbReference type="EMBL" id="MBB2927041.1"/>
    </source>
</evidence>
<dbReference type="Pfam" id="PF05199">
    <property type="entry name" value="GMC_oxred_C"/>
    <property type="match status" value="1"/>
</dbReference>
<dbReference type="PROSITE" id="PS51257">
    <property type="entry name" value="PROKAR_LIPOPROTEIN"/>
    <property type="match status" value="1"/>
</dbReference>
<dbReference type="RefSeq" id="WP_110383255.1">
    <property type="nucleotide sequence ID" value="NZ_JACHVZ010000004.1"/>
</dbReference>
<accession>A0ABR6FI18</accession>
<dbReference type="PIRSF" id="PIRSF000137">
    <property type="entry name" value="Alcohol_oxidase"/>
    <property type="match status" value="1"/>
</dbReference>
<evidence type="ECO:0000256" key="1">
    <source>
        <dbReference type="ARBA" id="ARBA00001974"/>
    </source>
</evidence>
<reference evidence="9 10" key="1">
    <citation type="submission" date="2020-08" db="EMBL/GenBank/DDBJ databases">
        <title>Genomic Encyclopedia of Type Strains, Phase IV (KMG-V): Genome sequencing to study the core and pangenomes of soil and plant-associated prokaryotes.</title>
        <authorList>
            <person name="Whitman W."/>
        </authorList>
    </citation>
    <scope>NUCLEOTIDE SEQUENCE [LARGE SCALE GENOMIC DNA]</scope>
    <source>
        <strain evidence="9 10">SRMrh-85</strain>
    </source>
</reference>
<evidence type="ECO:0000256" key="5">
    <source>
        <dbReference type="RuleBase" id="RU003968"/>
    </source>
</evidence>
<keyword evidence="9" id="KW-0560">Oxidoreductase</keyword>
<feature type="compositionally biased region" description="Low complexity" evidence="6">
    <location>
        <begin position="553"/>
        <end position="567"/>
    </location>
</feature>